<protein>
    <recommendedName>
        <fullName evidence="3">DUF2225 domain-containing protein</fullName>
    </recommendedName>
</protein>
<dbReference type="Proteomes" id="UP000184389">
    <property type="component" value="Unassembled WGS sequence"/>
</dbReference>
<dbReference type="SUPFAM" id="SSF48452">
    <property type="entry name" value="TPR-like"/>
    <property type="match status" value="1"/>
</dbReference>
<evidence type="ECO:0000313" key="1">
    <source>
        <dbReference type="EMBL" id="SHH94879.1"/>
    </source>
</evidence>
<evidence type="ECO:0000313" key="2">
    <source>
        <dbReference type="Proteomes" id="UP000184389"/>
    </source>
</evidence>
<reference evidence="1 2" key="1">
    <citation type="submission" date="2016-11" db="EMBL/GenBank/DDBJ databases">
        <authorList>
            <person name="Jaros S."/>
            <person name="Januszkiewicz K."/>
            <person name="Wedrychowicz H."/>
        </authorList>
    </citation>
    <scope>NUCLEOTIDE SEQUENCE [LARGE SCALE GENOMIC DNA]</scope>
    <source>
        <strain evidence="1 2">DSM 13106</strain>
    </source>
</reference>
<dbReference type="OrthoDB" id="9780343at2"/>
<dbReference type="STRING" id="1123281.SAMN02745180_01488"/>
<dbReference type="InterPro" id="IPR011990">
    <property type="entry name" value="TPR-like_helical_dom_sf"/>
</dbReference>
<dbReference type="Gene3D" id="1.25.40.10">
    <property type="entry name" value="Tetratricopeptide repeat domain"/>
    <property type="match status" value="1"/>
</dbReference>
<dbReference type="Pfam" id="PF09986">
    <property type="entry name" value="DUF2225"/>
    <property type="match status" value="1"/>
</dbReference>
<proteinExistence type="predicted"/>
<keyword evidence="2" id="KW-1185">Reference proteome</keyword>
<evidence type="ECO:0008006" key="3">
    <source>
        <dbReference type="Google" id="ProtNLM"/>
    </source>
</evidence>
<sequence length="223" mass="26082">MAEVGELYEKKINCPVCGKEFKTSKVRLSKLRLVKRDSDFLPYYEGENPVFYGVFVCPHCGYAALEENFNKINFQGRETIKKEVSSKWNERSFLGKRTIEESIAAYKLALFCGELLEDKNYELGNICVRLGWLNRLKEDEDEEERFLSLARELFSNAYYNEPLNNESMNPLTAAYLIGEISRRMGDRDEAIKWFNTVLKDPEIKSNIALEKMVREQWQVVKEE</sequence>
<gene>
    <name evidence="1" type="ORF">SAMN02745180_01488</name>
</gene>
<dbReference type="RefSeq" id="WP_072744159.1">
    <property type="nucleotide sequence ID" value="NZ_FQXR01000006.1"/>
</dbReference>
<name>A0A1M5X4W7_9FIRM</name>
<dbReference type="EMBL" id="FQXR01000006">
    <property type="protein sequence ID" value="SHH94879.1"/>
    <property type="molecule type" value="Genomic_DNA"/>
</dbReference>
<organism evidence="1 2">
    <name type="scientific">Sporanaerobacter acetigenes DSM 13106</name>
    <dbReference type="NCBI Taxonomy" id="1123281"/>
    <lineage>
        <taxon>Bacteria</taxon>
        <taxon>Bacillati</taxon>
        <taxon>Bacillota</taxon>
        <taxon>Tissierellia</taxon>
        <taxon>Tissierellales</taxon>
        <taxon>Sporanaerobacteraceae</taxon>
        <taxon>Sporanaerobacter</taxon>
    </lineage>
</organism>
<dbReference type="AlphaFoldDB" id="A0A1M5X4W7"/>
<dbReference type="InterPro" id="IPR018708">
    <property type="entry name" value="DUF2225"/>
</dbReference>
<accession>A0A1M5X4W7</accession>